<feature type="compositionally biased region" description="Basic residues" evidence="1">
    <location>
        <begin position="193"/>
        <end position="209"/>
    </location>
</feature>
<feature type="compositionally biased region" description="Polar residues" evidence="1">
    <location>
        <begin position="299"/>
        <end position="310"/>
    </location>
</feature>
<feature type="compositionally biased region" description="Basic residues" evidence="1">
    <location>
        <begin position="220"/>
        <end position="241"/>
    </location>
</feature>
<feature type="compositionally biased region" description="Basic residues" evidence="1">
    <location>
        <begin position="311"/>
        <end position="336"/>
    </location>
</feature>
<dbReference type="VEuPathDB" id="TriTrypDB:TvY486_0000550"/>
<reference evidence="2 3" key="1">
    <citation type="journal article" date="2012" name="Proc. Natl. Acad. Sci. U.S.A.">
        <title>Antigenic diversity is generated by distinct evolutionary mechanisms in African trypanosome species.</title>
        <authorList>
            <person name="Jackson A.P."/>
            <person name="Berry A."/>
            <person name="Aslett M."/>
            <person name="Allison H.C."/>
            <person name="Burton P."/>
            <person name="Vavrova-Anderson J."/>
            <person name="Brown R."/>
            <person name="Browne H."/>
            <person name="Corton N."/>
            <person name="Hauser H."/>
            <person name="Gamble J."/>
            <person name="Gilderthorp R."/>
            <person name="Marcello L."/>
            <person name="McQuillan J."/>
            <person name="Otto T.D."/>
            <person name="Quail M.A."/>
            <person name="Sanders M.J."/>
            <person name="van Tonder A."/>
            <person name="Ginger M.L."/>
            <person name="Field M.C."/>
            <person name="Barry J.D."/>
            <person name="Hertz-Fowler C."/>
            <person name="Berriman M."/>
        </authorList>
    </citation>
    <scope>NUCLEOTIDE SEQUENCE</scope>
    <source>
        <strain evidence="2 3">Y486</strain>
    </source>
</reference>
<gene>
    <name evidence="2" type="ORF">TvY486_0000550</name>
</gene>
<name>F9WKQ5_TRYVY</name>
<dbReference type="Proteomes" id="UP000009027">
    <property type="component" value="Unassembled WGS sequence"/>
</dbReference>
<feature type="region of interest" description="Disordered" evidence="1">
    <location>
        <begin position="1"/>
        <end position="336"/>
    </location>
</feature>
<feature type="compositionally biased region" description="Basic and acidic residues" evidence="1">
    <location>
        <begin position="58"/>
        <end position="70"/>
    </location>
</feature>
<evidence type="ECO:0000313" key="3">
    <source>
        <dbReference type="Proteomes" id="UP000009027"/>
    </source>
</evidence>
<protein>
    <submittedName>
        <fullName evidence="2">Uncharacterized protein</fullName>
    </submittedName>
</protein>
<keyword evidence="3" id="KW-1185">Reference proteome</keyword>
<dbReference type="AlphaFoldDB" id="F9WKQ5"/>
<proteinExistence type="predicted"/>
<evidence type="ECO:0000256" key="1">
    <source>
        <dbReference type="SAM" id="MobiDB-lite"/>
    </source>
</evidence>
<accession>F9WKQ5</accession>
<feature type="compositionally biased region" description="Polar residues" evidence="1">
    <location>
        <begin position="249"/>
        <end position="270"/>
    </location>
</feature>
<feature type="compositionally biased region" description="Basic and acidic residues" evidence="1">
    <location>
        <begin position="278"/>
        <end position="298"/>
    </location>
</feature>
<evidence type="ECO:0000313" key="2">
    <source>
        <dbReference type="EMBL" id="CCD18078.1"/>
    </source>
</evidence>
<dbReference type="EMBL" id="CAEX01000350">
    <property type="protein sequence ID" value="CCD18078.1"/>
    <property type="molecule type" value="Genomic_DNA"/>
</dbReference>
<feature type="compositionally biased region" description="Polar residues" evidence="1">
    <location>
        <begin position="21"/>
        <end position="30"/>
    </location>
</feature>
<feature type="compositionally biased region" description="Polar residues" evidence="1">
    <location>
        <begin position="141"/>
        <end position="150"/>
    </location>
</feature>
<sequence>MQATKSTEHTPPQEARAQAILDSTRSGAQRSDSEAPHRKKAHNHQVEHQRNAPPWQVHQEEETRKKDGTSRQHARSKCARPQKDTQRAHLAYRTPRNSAQQRTHTHTGNQKHAAAQQLSSPKKDETKNTATHHQRPRTTEDSATTQTQGGAISKATMPREHPQRRRPLTQIKEARRKPKHNLERRDGASRSRQPQHAKHRGPREAKRRPTPITKQPCKGHAQHASRLRKVQLGHTNRTLKRVKIEKDTQQATGGHRNNTQENAARTQHSACKTHKKTQHQDQQHDWVKITARKDELTRQSRTQLTRASTSTHRKTRPQHTNHRHEKGNARRQKKGT</sequence>
<feature type="compositionally biased region" description="Polar residues" evidence="1">
    <location>
        <begin position="95"/>
        <end position="120"/>
    </location>
</feature>
<feature type="compositionally biased region" description="Basic and acidic residues" evidence="1">
    <location>
        <begin position="180"/>
        <end position="189"/>
    </location>
</feature>
<organism evidence="2 3">
    <name type="scientific">Trypanosoma vivax (strain Y486)</name>
    <dbReference type="NCBI Taxonomy" id="1055687"/>
    <lineage>
        <taxon>Eukaryota</taxon>
        <taxon>Discoba</taxon>
        <taxon>Euglenozoa</taxon>
        <taxon>Kinetoplastea</taxon>
        <taxon>Metakinetoplastina</taxon>
        <taxon>Trypanosomatida</taxon>
        <taxon>Trypanosomatidae</taxon>
        <taxon>Trypanosoma</taxon>
        <taxon>Duttonella</taxon>
    </lineage>
</organism>